<evidence type="ECO:0000256" key="11">
    <source>
        <dbReference type="SAM" id="MobiDB-lite"/>
    </source>
</evidence>
<keyword evidence="5" id="KW-0677">Repeat</keyword>
<organism evidence="12 13">
    <name type="scientific">Gambusia affinis</name>
    <name type="common">Western mosquitofish</name>
    <name type="synonym">Heterandria affinis</name>
    <dbReference type="NCBI Taxonomy" id="33528"/>
    <lineage>
        <taxon>Eukaryota</taxon>
        <taxon>Metazoa</taxon>
        <taxon>Chordata</taxon>
        <taxon>Craniata</taxon>
        <taxon>Vertebrata</taxon>
        <taxon>Euteleostomi</taxon>
        <taxon>Actinopterygii</taxon>
        <taxon>Neopterygii</taxon>
        <taxon>Teleostei</taxon>
        <taxon>Neoteleostei</taxon>
        <taxon>Acanthomorphata</taxon>
        <taxon>Ovalentaria</taxon>
        <taxon>Atherinomorphae</taxon>
        <taxon>Cyprinodontiformes</taxon>
        <taxon>Poeciliidae</taxon>
        <taxon>Poeciliinae</taxon>
        <taxon>Gambusia</taxon>
    </lineage>
</organism>
<accession>A0A315VLV3</accession>
<comment type="similarity">
    <text evidence="1 10">Belongs to the phosphatase and actin regulator family.</text>
</comment>
<dbReference type="GO" id="GO:0030036">
    <property type="term" value="P:actin cytoskeleton organization"/>
    <property type="evidence" value="ECO:0007669"/>
    <property type="project" value="UniProtKB-UniRule"/>
</dbReference>
<dbReference type="GO" id="GO:0030027">
    <property type="term" value="C:lamellipodium"/>
    <property type="evidence" value="ECO:0007669"/>
    <property type="project" value="UniProtKB-SubCell"/>
</dbReference>
<sequence>MGQNASSETVAQPPATCQAGKSEKVTGRKYSRPGNKRSESCREVKYEQVFVTQGEHEGGSSALKFSKGLRSRDWNDKVDLQQSTPGSEEGNSGGGAPPAKRKGKFSMGKFFRPFRFKKKKANDKFTETSKELERKISVRKSRNELIARGVLKEIPENGSNNEIHLKDPPVKNGHPVQTDADRVSEKGNQKTDIKANPIRYSQGEDRRFRTPSDSSLNRAPLDVDRYAKLPIDVDRRSRPVDYDERGSNPPQDDRPIKDKKRDGQDGQAIRERRDRDDRDRRDRDLDERERRDRNPDERERRDRDEKDPRDHDREERDKRDRDRDERGRRDRDRDERRDQDERERRIFDREETEGRDRDERERKDRDERERKDRDEREKRDRDKKERRDRDEREKRDRDEREKRDRDEREKRDRDEREKRDRNREDKEKRNRDEKEWRDREQYEKEKRELDDRERKDNKERWLERERKENRDDRKDDKIREDTARKYPQAERGDIRDKREDWIKEQGDEREKTDRILPDVPRLVPDMDLRPPMQRSSSDDDKKAMLNVERSSTLPRYKPGVEFRDRSESVGVRLIPDHSPEQDSQKQLPLPKRALVPPKFPTGHLSNSTSSPLSFSSSSLSSTSSSSSVEAPIAKPPRTVSLFLVNDQLQPTLAGALSADSDTPPPVPPHTKQPPVPPHVQEPPPPPVSHPKQPPVPPPKPTNRNSNPPALASSLNRAPQVRQPCPWRGSGLEQSRPGLYLSLPVYLRPRADRTCSAEFSQASSGLNTVIAPAKRSPPTPPERRTPVSKHYSVDPSLTTQVPEPPSVNPAVSPAIPKGGRSEDRTPMTVPQRTPEAALPLPSHIPPSPPRVKVLPLPPTSSAGAVPVIQTDQPSPTTELPGQPPAVPLHIRIKRALNSPGATQPKPEGTQRAYSLLFELPPEVPDDPEEALLNSRHSLPVFIEPLRLPYDDDFDMEEELQKAKAQRIPQQPELEPRSRRGLIGDPRVTVIPEQGGHEDEDDSDSDGPILYKEDEEEEEDDEEGPTSGLANRVKRKDTLALKLERQEKHEREQREDQENQEGMSWSNREQWVAVRNKIGTALTRRLSQRPTAEELEQRNILQERNGSTVGAIRDQTEAHQKGGGCSASVRLAGVLLNSSPKNSLFFYVQLSQRPTVAELQARKILRFHEYVESTHAEDYDRRADKPWTKLTPADKAAIRKELNEFKSTEMEVHEESKIYTRKKQQQLVPFPPVNLKMAPTLPEESQDVVGLWWSQQETVGPIFKLRQVQVYCPLPPFGCQIRSGLREGVYTPLQEGGAEPPVGQ</sequence>
<dbReference type="GO" id="GO:0001755">
    <property type="term" value="P:neural crest cell migration"/>
    <property type="evidence" value="ECO:0007669"/>
    <property type="project" value="UniProtKB-UniRule"/>
</dbReference>
<evidence type="ECO:0000256" key="9">
    <source>
        <dbReference type="PROSITE-ProRule" id="PRU00401"/>
    </source>
</evidence>
<dbReference type="EMBL" id="NHOQ01001491">
    <property type="protein sequence ID" value="PWA24119.1"/>
    <property type="molecule type" value="Genomic_DNA"/>
</dbReference>
<feature type="compositionally biased region" description="Pro residues" evidence="11">
    <location>
        <begin position="662"/>
        <end position="700"/>
    </location>
</feature>
<feature type="compositionally biased region" description="Basic and acidic residues" evidence="11">
    <location>
        <begin position="36"/>
        <end position="46"/>
    </location>
</feature>
<dbReference type="GO" id="GO:0051726">
    <property type="term" value="P:regulation of cell cycle"/>
    <property type="evidence" value="ECO:0007669"/>
    <property type="project" value="UniProtKB-UniRule"/>
</dbReference>
<evidence type="ECO:0000256" key="6">
    <source>
        <dbReference type="ARBA" id="ARBA00022902"/>
    </source>
</evidence>
<feature type="repeat" description="RPEL" evidence="9">
    <location>
        <begin position="1078"/>
        <end position="1103"/>
    </location>
</feature>
<evidence type="ECO:0000256" key="4">
    <source>
        <dbReference type="ARBA" id="ARBA00022490"/>
    </source>
</evidence>
<gene>
    <name evidence="12" type="ORF">CCH79_00016779</name>
</gene>
<dbReference type="InterPro" id="IPR004018">
    <property type="entry name" value="RPEL_repeat"/>
</dbReference>
<feature type="region of interest" description="Disordered" evidence="11">
    <location>
        <begin position="153"/>
        <end position="632"/>
    </location>
</feature>
<feature type="compositionally biased region" description="Basic and acidic residues" evidence="11">
    <location>
        <begin position="574"/>
        <end position="583"/>
    </location>
</feature>
<dbReference type="PANTHER" id="PTHR12751">
    <property type="entry name" value="PHOSPHATASE AND ACTIN REGULATOR PHACTR"/>
    <property type="match status" value="1"/>
</dbReference>
<feature type="compositionally biased region" description="Basic and acidic residues" evidence="11">
    <location>
        <begin position="70"/>
        <end position="79"/>
    </location>
</feature>
<feature type="non-terminal residue" evidence="12">
    <location>
        <position position="1302"/>
    </location>
</feature>
<dbReference type="GO" id="GO:2001045">
    <property type="term" value="P:negative regulation of integrin-mediated signaling pathway"/>
    <property type="evidence" value="ECO:0007669"/>
    <property type="project" value="UniProtKB-UniRule"/>
</dbReference>
<dbReference type="SMART" id="SM00707">
    <property type="entry name" value="RPEL"/>
    <property type="match status" value="3"/>
</dbReference>
<feature type="compositionally biased region" description="Acidic residues" evidence="11">
    <location>
        <begin position="1011"/>
        <end position="1022"/>
    </location>
</feature>
<dbReference type="Gene3D" id="6.10.140.2130">
    <property type="match status" value="1"/>
</dbReference>
<comment type="subunit">
    <text evidence="2 10">Binds PPP1CA and actin.</text>
</comment>
<dbReference type="PANTHER" id="PTHR12751:SF4">
    <property type="entry name" value="PHOSPHATASE AND ACTIN REGULATOR 4"/>
    <property type="match status" value="1"/>
</dbReference>
<evidence type="ECO:0000313" key="13">
    <source>
        <dbReference type="Proteomes" id="UP000250572"/>
    </source>
</evidence>
<evidence type="ECO:0000256" key="3">
    <source>
        <dbReference type="ARBA" id="ARBA00022473"/>
    </source>
</evidence>
<evidence type="ECO:0000313" key="12">
    <source>
        <dbReference type="EMBL" id="PWA24119.1"/>
    </source>
</evidence>
<keyword evidence="7 10" id="KW-0009">Actin-binding</keyword>
<feature type="repeat" description="RPEL" evidence="9">
    <location>
        <begin position="130"/>
        <end position="155"/>
    </location>
</feature>
<proteinExistence type="inferred from homology"/>
<dbReference type="Gene3D" id="6.10.140.1750">
    <property type="match status" value="1"/>
</dbReference>
<dbReference type="GO" id="GO:0008157">
    <property type="term" value="F:protein phosphatase 1 binding"/>
    <property type="evidence" value="ECO:0007669"/>
    <property type="project" value="UniProtKB-UniRule"/>
</dbReference>
<feature type="region of interest" description="Disordered" evidence="11">
    <location>
        <begin position="957"/>
        <end position="1063"/>
    </location>
</feature>
<dbReference type="PROSITE" id="PS51073">
    <property type="entry name" value="RPEL"/>
    <property type="match status" value="2"/>
</dbReference>
<keyword evidence="13" id="KW-1185">Reference proteome</keyword>
<comment type="function">
    <text evidence="10">Regulator of protein phosphatase 1 (PP1) required for neural tube and optic fissure closure, and enteric neural crest cell (ENCCs) migration during development. Acts as an activator of PP1. During neural tube closure, localizes to the ventral neural tube and activates PP1, leading to down-regulate cell proliferation within cranial neural tissue and the neural retina. Also acts as a regulator of migration of enteric neural crest cells (ENCCs) by activating PP1, leading to repression of the integrin signaling through the rho/rock pathway.</text>
</comment>
<dbReference type="GO" id="GO:0005737">
    <property type="term" value="C:cytoplasm"/>
    <property type="evidence" value="ECO:0007669"/>
    <property type="project" value="UniProtKB-SubCell"/>
</dbReference>
<dbReference type="GO" id="GO:0061386">
    <property type="term" value="P:closure of optic fissure"/>
    <property type="evidence" value="ECO:0007669"/>
    <property type="project" value="UniProtKB-UniRule"/>
</dbReference>
<evidence type="ECO:0000256" key="5">
    <source>
        <dbReference type="ARBA" id="ARBA00022737"/>
    </source>
</evidence>
<feature type="region of interest" description="Disordered" evidence="11">
    <location>
        <begin position="767"/>
        <end position="844"/>
    </location>
</feature>
<keyword evidence="3 10" id="KW-0217">Developmental protein</keyword>
<dbReference type="GO" id="GO:0007266">
    <property type="term" value="P:Rho protein signal transduction"/>
    <property type="evidence" value="ECO:0007669"/>
    <property type="project" value="UniProtKB-UniRule"/>
</dbReference>
<feature type="compositionally biased region" description="Basic and acidic residues" evidence="11">
    <location>
        <begin position="179"/>
        <end position="193"/>
    </location>
</feature>
<dbReference type="GO" id="GO:0001843">
    <property type="term" value="P:neural tube closure"/>
    <property type="evidence" value="ECO:0007669"/>
    <property type="project" value="UniProtKB-UniRule"/>
</dbReference>
<keyword evidence="4 10" id="KW-0963">Cytoplasm</keyword>
<feature type="compositionally biased region" description="Polar residues" evidence="11">
    <location>
        <begin position="701"/>
        <end position="716"/>
    </location>
</feature>
<evidence type="ECO:0000256" key="10">
    <source>
        <dbReference type="RuleBase" id="RU367131"/>
    </source>
</evidence>
<feature type="compositionally biased region" description="Polar residues" evidence="11">
    <location>
        <begin position="80"/>
        <end position="90"/>
    </location>
</feature>
<feature type="compositionally biased region" description="Polar residues" evidence="11">
    <location>
        <begin position="1"/>
        <end position="10"/>
    </location>
</feature>
<keyword evidence="8 10" id="KW-0966">Cell projection</keyword>
<evidence type="ECO:0000256" key="7">
    <source>
        <dbReference type="ARBA" id="ARBA00023203"/>
    </source>
</evidence>
<evidence type="ECO:0000256" key="1">
    <source>
        <dbReference type="ARBA" id="ARBA00009795"/>
    </source>
</evidence>
<feature type="compositionally biased region" description="Basic and acidic residues" evidence="11">
    <location>
        <begin position="1034"/>
        <end position="1055"/>
    </location>
</feature>
<reference evidence="12 13" key="1">
    <citation type="journal article" date="2018" name="G3 (Bethesda)">
        <title>A High-Quality Reference Genome for the Invasive Mosquitofish Gambusia affinis Using a Chicago Library.</title>
        <authorList>
            <person name="Hoffberg S.L."/>
            <person name="Troendle N.J."/>
            <person name="Glenn T.C."/>
            <person name="Mahmud O."/>
            <person name="Louha S."/>
            <person name="Chalopin D."/>
            <person name="Bennetzen J.L."/>
            <person name="Mauricio R."/>
        </authorList>
    </citation>
    <scope>NUCLEOTIDE SEQUENCE [LARGE SCALE GENOMIC DNA]</scope>
    <source>
        <strain evidence="12">NE01/NJP1002.9</strain>
        <tissue evidence="12">Muscle</tissue>
    </source>
</reference>
<feature type="region of interest" description="Disordered" evidence="11">
    <location>
        <begin position="1"/>
        <end position="108"/>
    </location>
</feature>
<dbReference type="Proteomes" id="UP000250572">
    <property type="component" value="Unassembled WGS sequence"/>
</dbReference>
<evidence type="ECO:0000256" key="2">
    <source>
        <dbReference type="ARBA" id="ARBA00011844"/>
    </source>
</evidence>
<feature type="compositionally biased region" description="Basic and acidic residues" evidence="11">
    <location>
        <begin position="558"/>
        <end position="567"/>
    </location>
</feature>
<dbReference type="GO" id="GO:0048484">
    <property type="term" value="P:enteric nervous system development"/>
    <property type="evidence" value="ECO:0007669"/>
    <property type="project" value="UniProtKB-UniRule"/>
</dbReference>
<evidence type="ECO:0000256" key="8">
    <source>
        <dbReference type="ARBA" id="ARBA00023273"/>
    </source>
</evidence>
<comment type="caution">
    <text evidence="12">The sequence shown here is derived from an EMBL/GenBank/DDBJ whole genome shotgun (WGS) entry which is preliminary data.</text>
</comment>
<keyword evidence="6 10" id="KW-0524">Neurogenesis</keyword>
<dbReference type="GO" id="GO:0072542">
    <property type="term" value="F:protein phosphatase activator activity"/>
    <property type="evidence" value="ECO:0007669"/>
    <property type="project" value="UniProtKB-UniRule"/>
</dbReference>
<dbReference type="GO" id="GO:0003779">
    <property type="term" value="F:actin binding"/>
    <property type="evidence" value="ECO:0007669"/>
    <property type="project" value="UniProtKB-UniRule"/>
</dbReference>
<name>A0A315VLV3_GAMAF</name>
<feature type="region of interest" description="Disordered" evidence="11">
    <location>
        <begin position="652"/>
        <end position="737"/>
    </location>
</feature>
<dbReference type="Pfam" id="PF02755">
    <property type="entry name" value="RPEL"/>
    <property type="match status" value="1"/>
</dbReference>
<comment type="subcellular location">
    <subcellularLocation>
        <location evidence="10">Cytoplasm</location>
    </subcellularLocation>
    <subcellularLocation>
        <location evidence="10">Cell projection</location>
        <location evidence="10">Lamellipodium</location>
    </subcellularLocation>
</comment>
<feature type="compositionally biased region" description="Basic and acidic residues" evidence="11">
    <location>
        <begin position="221"/>
        <end position="516"/>
    </location>
</feature>
<feature type="compositionally biased region" description="Low complexity" evidence="11">
    <location>
        <begin position="604"/>
        <end position="627"/>
    </location>
</feature>
<protein>
    <recommendedName>
        <fullName evidence="10">Phosphatase and actin regulator 4</fullName>
    </recommendedName>
</protein>